<dbReference type="Pfam" id="PF01565">
    <property type="entry name" value="FAD_binding_4"/>
    <property type="match status" value="1"/>
</dbReference>
<evidence type="ECO:0000313" key="8">
    <source>
        <dbReference type="Proteomes" id="UP001162131"/>
    </source>
</evidence>
<dbReference type="PANTHER" id="PTHR43716:SF1">
    <property type="entry name" value="D-2-HYDROXYGLUTARATE DEHYDROGENASE, MITOCHONDRIAL"/>
    <property type="match status" value="1"/>
</dbReference>
<dbReference type="FunFam" id="3.30.43.10:FF:000011">
    <property type="entry name" value="D-lactate dehydrogenase (Cytochrome)"/>
    <property type="match status" value="1"/>
</dbReference>
<dbReference type="InterPro" id="IPR016167">
    <property type="entry name" value="FAD-bd_PCMH_sub1"/>
</dbReference>
<sequence>MKLLRNLRKISTFQIPERGHYKLLDNKDIDFFSSILPSHSILTKDLDAYNTDWLRFHKGNSSIVLKPKTTEEVKSILEYCNKEKIAIVPQGGNTGQVIGSVPIYDEVILSLQNMNRILKIDSSQGVVWTEAGVILEYLNSFCEEHGWIVPLDLASKGSCFIGGNVATCAGGVRYIRYGSLHGNVLGLEAVLPTGEILSDLKGLRKDNTGYDYKQLFIGSEGTLGVITKIALLLAPKPISQQVAMISCKSYENVLQLLKDAKQGIGEILSAFEMMDSYIYSLLLKHTPRTRNPFTADSEFYVLIETSGSNKDHDIEKLQAYLENGLKNNVITDAVLALDQEQANNFWRIREGTATATKSEGYVFKYDLSLSIAKMYDLVRKTRERVGSLGYTVGYGHVGDGNLHLVVSTNEKEKAHRILEPWIYEQIQELKGSVSAEHGIGLLKASKLKYTKSKVMIENMKLMKNIFDPNGIMNPYKVLNNSN</sequence>
<dbReference type="Gene3D" id="3.30.70.2740">
    <property type="match status" value="1"/>
</dbReference>
<comment type="cofactor">
    <cofactor evidence="1">
        <name>FAD</name>
        <dbReference type="ChEBI" id="CHEBI:57692"/>
    </cofactor>
</comment>
<keyword evidence="4" id="KW-0274">FAD</keyword>
<protein>
    <recommendedName>
        <fullName evidence="6">FAD-binding PCMH-type domain-containing protein</fullName>
    </recommendedName>
</protein>
<accession>A0AAU9K002</accession>
<dbReference type="Gene3D" id="3.30.465.10">
    <property type="match status" value="1"/>
</dbReference>
<dbReference type="FunFam" id="3.30.465.10:FF:000001">
    <property type="entry name" value="D-2-hydroxyglutarate dehydrogenase, mitochondrial"/>
    <property type="match status" value="1"/>
</dbReference>
<dbReference type="InterPro" id="IPR004113">
    <property type="entry name" value="FAD-bd_oxidored_4_C"/>
</dbReference>
<dbReference type="Gene3D" id="3.30.43.10">
    <property type="entry name" value="Uridine Diphospho-n-acetylenolpyruvylglucosamine Reductase, domain 2"/>
    <property type="match status" value="1"/>
</dbReference>
<dbReference type="GO" id="GO:0016491">
    <property type="term" value="F:oxidoreductase activity"/>
    <property type="evidence" value="ECO:0007669"/>
    <property type="project" value="UniProtKB-KW"/>
</dbReference>
<dbReference type="SUPFAM" id="SSF56176">
    <property type="entry name" value="FAD-binding/transporter-associated domain-like"/>
    <property type="match status" value="1"/>
</dbReference>
<name>A0AAU9K002_9CILI</name>
<dbReference type="InterPro" id="IPR016166">
    <property type="entry name" value="FAD-bd_PCMH"/>
</dbReference>
<evidence type="ECO:0000259" key="6">
    <source>
        <dbReference type="PROSITE" id="PS51387"/>
    </source>
</evidence>
<dbReference type="Proteomes" id="UP001162131">
    <property type="component" value="Unassembled WGS sequence"/>
</dbReference>
<dbReference type="SUPFAM" id="SSF55103">
    <property type="entry name" value="FAD-linked oxidases, C-terminal domain"/>
    <property type="match status" value="1"/>
</dbReference>
<dbReference type="GO" id="GO:0071949">
    <property type="term" value="F:FAD binding"/>
    <property type="evidence" value="ECO:0007669"/>
    <property type="project" value="InterPro"/>
</dbReference>
<evidence type="ECO:0000256" key="2">
    <source>
        <dbReference type="ARBA" id="ARBA00008000"/>
    </source>
</evidence>
<dbReference type="InterPro" id="IPR036318">
    <property type="entry name" value="FAD-bd_PCMH-like_sf"/>
</dbReference>
<dbReference type="InterPro" id="IPR006094">
    <property type="entry name" value="Oxid_FAD_bind_N"/>
</dbReference>
<dbReference type="InterPro" id="IPR016169">
    <property type="entry name" value="FAD-bd_PCMH_sub2"/>
</dbReference>
<dbReference type="AlphaFoldDB" id="A0AAU9K002"/>
<keyword evidence="5" id="KW-0560">Oxidoreductase</keyword>
<evidence type="ECO:0000256" key="4">
    <source>
        <dbReference type="ARBA" id="ARBA00022827"/>
    </source>
</evidence>
<dbReference type="GO" id="GO:0005739">
    <property type="term" value="C:mitochondrion"/>
    <property type="evidence" value="ECO:0007669"/>
    <property type="project" value="TreeGrafter"/>
</dbReference>
<dbReference type="PANTHER" id="PTHR43716">
    <property type="entry name" value="D-2-HYDROXYGLUTARATE DEHYDROGENASE, MITOCHONDRIAL"/>
    <property type="match status" value="1"/>
</dbReference>
<keyword evidence="3" id="KW-0285">Flavoprotein</keyword>
<dbReference type="FunFam" id="3.30.70.2190:FF:000001">
    <property type="entry name" value="D-2-hydroxyglutarate dehydrogenase mitochondrial"/>
    <property type="match status" value="1"/>
</dbReference>
<proteinExistence type="inferred from homology"/>
<reference evidence="7" key="1">
    <citation type="submission" date="2021-09" db="EMBL/GenBank/DDBJ databases">
        <authorList>
            <consortium name="AG Swart"/>
            <person name="Singh M."/>
            <person name="Singh A."/>
            <person name="Seah K."/>
            <person name="Emmerich C."/>
        </authorList>
    </citation>
    <scope>NUCLEOTIDE SEQUENCE</scope>
    <source>
        <strain evidence="7">ATCC30299</strain>
    </source>
</reference>
<organism evidence="7 8">
    <name type="scientific">Blepharisma stoltei</name>
    <dbReference type="NCBI Taxonomy" id="1481888"/>
    <lineage>
        <taxon>Eukaryota</taxon>
        <taxon>Sar</taxon>
        <taxon>Alveolata</taxon>
        <taxon>Ciliophora</taxon>
        <taxon>Postciliodesmatophora</taxon>
        <taxon>Heterotrichea</taxon>
        <taxon>Heterotrichida</taxon>
        <taxon>Blepharismidae</taxon>
        <taxon>Blepharisma</taxon>
    </lineage>
</organism>
<evidence type="ECO:0000313" key="7">
    <source>
        <dbReference type="EMBL" id="CAG9330500.1"/>
    </source>
</evidence>
<dbReference type="InterPro" id="IPR016164">
    <property type="entry name" value="FAD-linked_Oxase-like_C"/>
</dbReference>
<comment type="similarity">
    <text evidence="2">Belongs to the FAD-binding oxidoreductase/transferase type 4 family.</text>
</comment>
<dbReference type="Gene3D" id="3.30.70.2190">
    <property type="match status" value="1"/>
</dbReference>
<feature type="domain" description="FAD-binding PCMH-type" evidence="6">
    <location>
        <begin position="57"/>
        <end position="236"/>
    </location>
</feature>
<evidence type="ECO:0000256" key="5">
    <source>
        <dbReference type="ARBA" id="ARBA00023002"/>
    </source>
</evidence>
<dbReference type="EMBL" id="CAJZBQ010000051">
    <property type="protein sequence ID" value="CAG9330500.1"/>
    <property type="molecule type" value="Genomic_DNA"/>
</dbReference>
<dbReference type="InterPro" id="IPR016171">
    <property type="entry name" value="Vanillyl_alc_oxidase_C-sub2"/>
</dbReference>
<comment type="caution">
    <text evidence="7">The sequence shown here is derived from an EMBL/GenBank/DDBJ whole genome shotgun (WGS) entry which is preliminary data.</text>
</comment>
<dbReference type="Pfam" id="PF02913">
    <property type="entry name" value="FAD-oxidase_C"/>
    <property type="match status" value="1"/>
</dbReference>
<dbReference type="Gene3D" id="1.10.45.10">
    <property type="entry name" value="Vanillyl-alcohol Oxidase, Chain A, domain 4"/>
    <property type="match status" value="1"/>
</dbReference>
<dbReference type="FunFam" id="1.10.45.10:FF:000001">
    <property type="entry name" value="D-lactate dehydrogenase mitochondrial"/>
    <property type="match status" value="1"/>
</dbReference>
<evidence type="ECO:0000256" key="3">
    <source>
        <dbReference type="ARBA" id="ARBA00022630"/>
    </source>
</evidence>
<dbReference type="InterPro" id="IPR051264">
    <property type="entry name" value="FAD-oxidored/transferase_4"/>
</dbReference>
<keyword evidence="8" id="KW-1185">Reference proteome</keyword>
<dbReference type="PROSITE" id="PS51387">
    <property type="entry name" value="FAD_PCMH"/>
    <property type="match status" value="1"/>
</dbReference>
<evidence type="ECO:0000256" key="1">
    <source>
        <dbReference type="ARBA" id="ARBA00001974"/>
    </source>
</evidence>
<gene>
    <name evidence="7" type="ORF">BSTOLATCC_MIC51088</name>
</gene>